<sequence length="237" mass="25365">MDYVYFLIIALFGSMISAVFGFGSGFIVLSFGAFLLPLKDCIALTSILFAAATLTKAFLYRKEIDWELAMTIALVSVPFAWLGAEALARIDPEPLRPLLAGFIIFSAGVNLTGYRVTLPSTFLVTFLVSALYGFVSGFLSSGNPVKAVAMEKMGFERQAFIGVMAATGIGVNLTKISSYADNGILQPDHLPVGLALFVIAIITAVLGKRLVLKMPGEQHKKGLSFILLIAAGALLFK</sequence>
<gene>
    <name evidence="9" type="ORF">O4H49_08845</name>
</gene>
<dbReference type="EMBL" id="JAPWGY010000002">
    <property type="protein sequence ID" value="MCZ4280881.1"/>
    <property type="molecule type" value="Genomic_DNA"/>
</dbReference>
<evidence type="ECO:0000256" key="2">
    <source>
        <dbReference type="ARBA" id="ARBA00009142"/>
    </source>
</evidence>
<dbReference type="RefSeq" id="WP_269423050.1">
    <property type="nucleotide sequence ID" value="NZ_JAPWGY010000002.1"/>
</dbReference>
<keyword evidence="3" id="KW-0813">Transport</keyword>
<evidence type="ECO:0000256" key="1">
    <source>
        <dbReference type="ARBA" id="ARBA00004651"/>
    </source>
</evidence>
<keyword evidence="5 8" id="KW-0812">Transmembrane</keyword>
<proteinExistence type="inferred from homology"/>
<feature type="transmembrane region" description="Helical" evidence="8">
    <location>
        <begin position="66"/>
        <end position="83"/>
    </location>
</feature>
<comment type="subcellular location">
    <subcellularLocation>
        <location evidence="1 8">Cell membrane</location>
        <topology evidence="1 8">Multi-pass membrane protein</topology>
    </subcellularLocation>
</comment>
<comment type="caution">
    <text evidence="9">The sequence shown here is derived from an EMBL/GenBank/DDBJ whole genome shotgun (WGS) entry which is preliminary data.</text>
</comment>
<name>A0ABT4LIH1_9PROT</name>
<dbReference type="PANTHER" id="PTHR30269">
    <property type="entry name" value="TRANSMEMBRANE PROTEIN YFCA"/>
    <property type="match status" value="1"/>
</dbReference>
<evidence type="ECO:0000256" key="6">
    <source>
        <dbReference type="ARBA" id="ARBA00022989"/>
    </source>
</evidence>
<feature type="transmembrane region" description="Helical" evidence="8">
    <location>
        <begin position="41"/>
        <end position="60"/>
    </location>
</feature>
<dbReference type="InterPro" id="IPR002781">
    <property type="entry name" value="TM_pro_TauE-like"/>
</dbReference>
<feature type="transmembrane region" description="Helical" evidence="8">
    <location>
        <begin position="120"/>
        <end position="139"/>
    </location>
</feature>
<protein>
    <recommendedName>
        <fullName evidence="8">Probable membrane transporter protein</fullName>
    </recommendedName>
</protein>
<accession>A0ABT4LIH1</accession>
<feature type="transmembrane region" description="Helical" evidence="8">
    <location>
        <begin position="6"/>
        <end position="29"/>
    </location>
</feature>
<dbReference type="Proteomes" id="UP001069802">
    <property type="component" value="Unassembled WGS sequence"/>
</dbReference>
<organism evidence="9 10">
    <name type="scientific">Kiloniella laminariae</name>
    <dbReference type="NCBI Taxonomy" id="454162"/>
    <lineage>
        <taxon>Bacteria</taxon>
        <taxon>Pseudomonadati</taxon>
        <taxon>Pseudomonadota</taxon>
        <taxon>Alphaproteobacteria</taxon>
        <taxon>Rhodospirillales</taxon>
        <taxon>Kiloniellaceae</taxon>
        <taxon>Kiloniella</taxon>
    </lineage>
</organism>
<evidence type="ECO:0000313" key="9">
    <source>
        <dbReference type="EMBL" id="MCZ4280881.1"/>
    </source>
</evidence>
<dbReference type="Pfam" id="PF01925">
    <property type="entry name" value="TauE"/>
    <property type="match status" value="1"/>
</dbReference>
<feature type="transmembrane region" description="Helical" evidence="8">
    <location>
        <begin position="189"/>
        <end position="207"/>
    </location>
</feature>
<keyword evidence="6 8" id="KW-1133">Transmembrane helix</keyword>
<keyword evidence="10" id="KW-1185">Reference proteome</keyword>
<comment type="similarity">
    <text evidence="2 8">Belongs to the 4-toluene sulfonate uptake permease (TSUP) (TC 2.A.102) family.</text>
</comment>
<evidence type="ECO:0000313" key="10">
    <source>
        <dbReference type="Proteomes" id="UP001069802"/>
    </source>
</evidence>
<evidence type="ECO:0000256" key="7">
    <source>
        <dbReference type="ARBA" id="ARBA00023136"/>
    </source>
</evidence>
<evidence type="ECO:0000256" key="8">
    <source>
        <dbReference type="RuleBase" id="RU363041"/>
    </source>
</evidence>
<dbReference type="PANTHER" id="PTHR30269:SF37">
    <property type="entry name" value="MEMBRANE TRANSPORTER PROTEIN"/>
    <property type="match status" value="1"/>
</dbReference>
<keyword evidence="7 8" id="KW-0472">Membrane</keyword>
<keyword evidence="4 8" id="KW-1003">Cell membrane</keyword>
<evidence type="ECO:0000256" key="3">
    <source>
        <dbReference type="ARBA" id="ARBA00022448"/>
    </source>
</evidence>
<evidence type="ECO:0000256" key="4">
    <source>
        <dbReference type="ARBA" id="ARBA00022475"/>
    </source>
</evidence>
<reference evidence="9" key="1">
    <citation type="submission" date="2022-12" db="EMBL/GenBank/DDBJ databases">
        <title>Bacterial isolates from different developmental stages of Nematostella vectensis.</title>
        <authorList>
            <person name="Fraune S."/>
        </authorList>
    </citation>
    <scope>NUCLEOTIDE SEQUENCE</scope>
    <source>
        <strain evidence="9">G21630-S1</strain>
    </source>
</reference>
<feature type="transmembrane region" description="Helical" evidence="8">
    <location>
        <begin position="159"/>
        <end position="177"/>
    </location>
</feature>
<evidence type="ECO:0000256" key="5">
    <source>
        <dbReference type="ARBA" id="ARBA00022692"/>
    </source>
</evidence>
<dbReference type="InterPro" id="IPR052017">
    <property type="entry name" value="TSUP"/>
</dbReference>